<protein>
    <submittedName>
        <fullName evidence="2">Glycosyltransferase family 4 protein</fullName>
    </submittedName>
</protein>
<dbReference type="GO" id="GO:0016757">
    <property type="term" value="F:glycosyltransferase activity"/>
    <property type="evidence" value="ECO:0007669"/>
    <property type="project" value="InterPro"/>
</dbReference>
<dbReference type="SUPFAM" id="SSF53756">
    <property type="entry name" value="UDP-Glycosyltransferase/glycogen phosphorylase"/>
    <property type="match status" value="1"/>
</dbReference>
<evidence type="ECO:0000313" key="2">
    <source>
        <dbReference type="EMBL" id="MBH0237644.1"/>
    </source>
</evidence>
<evidence type="ECO:0000313" key="3">
    <source>
        <dbReference type="Proteomes" id="UP000631694"/>
    </source>
</evidence>
<dbReference type="PANTHER" id="PTHR46401:SF9">
    <property type="entry name" value="MANNOSYLTRANSFERASE A"/>
    <property type="match status" value="1"/>
</dbReference>
<evidence type="ECO:0000259" key="1">
    <source>
        <dbReference type="Pfam" id="PF00534"/>
    </source>
</evidence>
<dbReference type="InterPro" id="IPR001296">
    <property type="entry name" value="Glyco_trans_1"/>
</dbReference>
<reference evidence="2" key="1">
    <citation type="submission" date="2020-12" db="EMBL/GenBank/DDBJ databases">
        <title>Methylobrevis albus sp. nov., isolated from fresh water lack sediment.</title>
        <authorList>
            <person name="Zou Q."/>
        </authorList>
    </citation>
    <scope>NUCLEOTIDE SEQUENCE</scope>
    <source>
        <strain evidence="2">L22</strain>
    </source>
</reference>
<dbReference type="EMBL" id="JADZLT010000049">
    <property type="protein sequence ID" value="MBH0237644.1"/>
    <property type="molecule type" value="Genomic_DNA"/>
</dbReference>
<name>A0A931I1G7_9HYPH</name>
<comment type="caution">
    <text evidence="2">The sequence shown here is derived from an EMBL/GenBank/DDBJ whole genome shotgun (WGS) entry which is preliminary data.</text>
</comment>
<feature type="domain" description="Glycosyl transferase family 1" evidence="1">
    <location>
        <begin position="251"/>
        <end position="369"/>
    </location>
</feature>
<gene>
    <name evidence="2" type="ORF">I5731_07425</name>
</gene>
<dbReference type="AlphaFoldDB" id="A0A931I1G7"/>
<accession>A0A931I1G7</accession>
<sequence>MTLVLDISRLLRRSMKAAPTGIDRVELAYANHLLHPDRVAGARFLARTDGWSWNVPAPRVARLIEHVAARWAAGHPAEGAAQARRLEAFLGLDPGAFGSVGPVSANAATPSESAALRAALKVLLLGGGPLRAPPPPAGALYVNVSHQGLAAPAHLQRLLARRRLKALYLIHDLIPLTHPEYARAPDEAKHRRRMATVLGTAAAVIANSGYTARVFSDHAAAEGRPVAEVVAAPLGIDATLASSADPVCTPQPYFVTIGTIEPRKNHISLLHVWRHLVERHGPSAPRLVMVGRRGWENENVIDIVERCRTLGNHLIECADLSDQTLVQLMRGSRAVLFPSFVEGYGLPLVEAMSLGVPVIASSIEALEEIGQAVPDFVDPIDGLGWAQAVRDYAAPDSPRRAAQVARIGGFRPPRWDDHFEIFDALVRRLAAVPGTEPAAAFIAEPGRDAGRVGRPFSDRP</sequence>
<dbReference type="Proteomes" id="UP000631694">
    <property type="component" value="Unassembled WGS sequence"/>
</dbReference>
<keyword evidence="3" id="KW-1185">Reference proteome</keyword>
<dbReference type="PANTHER" id="PTHR46401">
    <property type="entry name" value="GLYCOSYLTRANSFERASE WBBK-RELATED"/>
    <property type="match status" value="1"/>
</dbReference>
<proteinExistence type="predicted"/>
<dbReference type="Pfam" id="PF00534">
    <property type="entry name" value="Glycos_transf_1"/>
    <property type="match status" value="1"/>
</dbReference>
<dbReference type="Gene3D" id="3.40.50.2000">
    <property type="entry name" value="Glycogen Phosphorylase B"/>
    <property type="match status" value="1"/>
</dbReference>
<dbReference type="CDD" id="cd03809">
    <property type="entry name" value="GT4_MtfB-like"/>
    <property type="match status" value="1"/>
</dbReference>
<organism evidence="2 3">
    <name type="scientific">Methylobrevis albus</name>
    <dbReference type="NCBI Taxonomy" id="2793297"/>
    <lineage>
        <taxon>Bacteria</taxon>
        <taxon>Pseudomonadati</taxon>
        <taxon>Pseudomonadota</taxon>
        <taxon>Alphaproteobacteria</taxon>
        <taxon>Hyphomicrobiales</taxon>
        <taxon>Pleomorphomonadaceae</taxon>
        <taxon>Methylobrevis</taxon>
    </lineage>
</organism>